<accession>A0A9Q1CSZ0</accession>
<feature type="compositionally biased region" description="Acidic residues" evidence="1">
    <location>
        <begin position="773"/>
        <end position="782"/>
    </location>
</feature>
<dbReference type="AlphaFoldDB" id="A0A9Q1CSZ0"/>
<dbReference type="Pfam" id="PF05729">
    <property type="entry name" value="NACHT"/>
    <property type="match status" value="1"/>
</dbReference>
<dbReference type="InterPro" id="IPR007111">
    <property type="entry name" value="NACHT_NTPase"/>
</dbReference>
<dbReference type="Gene3D" id="3.40.50.300">
    <property type="entry name" value="P-loop containing nucleotide triphosphate hydrolases"/>
    <property type="match status" value="1"/>
</dbReference>
<organism evidence="3 4">
    <name type="scientific">Holothuria leucospilota</name>
    <name type="common">Black long sea cucumber</name>
    <name type="synonym">Mertensiothuria leucospilota</name>
    <dbReference type="NCBI Taxonomy" id="206669"/>
    <lineage>
        <taxon>Eukaryota</taxon>
        <taxon>Metazoa</taxon>
        <taxon>Echinodermata</taxon>
        <taxon>Eleutherozoa</taxon>
        <taxon>Echinozoa</taxon>
        <taxon>Holothuroidea</taxon>
        <taxon>Aspidochirotacea</taxon>
        <taxon>Aspidochirotida</taxon>
        <taxon>Holothuriidae</taxon>
        <taxon>Holothuria</taxon>
    </lineage>
</organism>
<proteinExistence type="predicted"/>
<feature type="compositionally biased region" description="Basic and acidic residues" evidence="1">
    <location>
        <begin position="783"/>
        <end position="798"/>
    </location>
</feature>
<dbReference type="PANTHER" id="PTHR46312:SF2">
    <property type="entry name" value="NUCLEOTIDE-BINDING OLIGOMERIZATION DOMAIN-CONTAINING PROTEIN 2-LIKE"/>
    <property type="match status" value="1"/>
</dbReference>
<evidence type="ECO:0000259" key="2">
    <source>
        <dbReference type="PROSITE" id="PS50837"/>
    </source>
</evidence>
<name>A0A9Q1CSZ0_HOLLE</name>
<feature type="region of interest" description="Disordered" evidence="1">
    <location>
        <begin position="770"/>
        <end position="798"/>
    </location>
</feature>
<evidence type="ECO:0000256" key="1">
    <source>
        <dbReference type="SAM" id="MobiDB-lite"/>
    </source>
</evidence>
<protein>
    <submittedName>
        <fullName evidence="3">NACHT, LRR and PYD domains-containing protein 10</fullName>
    </submittedName>
</protein>
<dbReference type="Proteomes" id="UP001152320">
    <property type="component" value="Chromosome 1"/>
</dbReference>
<reference evidence="3" key="1">
    <citation type="submission" date="2021-10" db="EMBL/GenBank/DDBJ databases">
        <title>Tropical sea cucumber genome reveals ecological adaptation and Cuvierian tubules defense mechanism.</title>
        <authorList>
            <person name="Chen T."/>
        </authorList>
    </citation>
    <scope>NUCLEOTIDE SEQUENCE</scope>
    <source>
        <strain evidence="3">Nanhai2018</strain>
        <tissue evidence="3">Muscle</tissue>
    </source>
</reference>
<dbReference type="SUPFAM" id="SSF52540">
    <property type="entry name" value="P-loop containing nucleoside triphosphate hydrolases"/>
    <property type="match status" value="1"/>
</dbReference>
<dbReference type="InterPro" id="IPR027417">
    <property type="entry name" value="P-loop_NTPase"/>
</dbReference>
<dbReference type="OrthoDB" id="427518at2759"/>
<dbReference type="EMBL" id="JAIZAY010000001">
    <property type="protein sequence ID" value="KAJ8050511.1"/>
    <property type="molecule type" value="Genomic_DNA"/>
</dbReference>
<sequence>MGNRHGKTPDRTKSDDAAASFPQFVGIVDLSTGDTDTTEGFGKFVIEVASYLTLIIATQIATVCSLPAADVDKISRDRDPGLVLMDILRQRGKISPTDISSLIDTLKHIGLHGIATKVTDSFARNVSGHLPSPGGFPNPQDSSTSGKKQQFLNDILETYAEMYNGVQPIPYIRERLLCVNKVFIDSGIEYLKKAEGSNAGGGTWIKIGSYNSIFTDSRLSHAMVFLLYGEPGYGKSTLALQYVYDWCNRCLGSSLKDVELLIFLRLRYLKGGMDIFTAIKQFLLPRDTKLSVRDVEDIILSCRSVVLVFDGFDEYSRPDDSSEDDVTQIIARKMFRHFKVILTTRPSSTPPELSYATQQVRLTGFDDQAKERYILKAVVDGNAEAAARIMRRLQQNPILADMCQVPLFFVMLAHMTYEKQTSLVLDSVTSFFRYVMACFYEHIQIRAGRVGTAMKGASARKHHKLDKVAFESLQGKNQHLVWSRDRLVELIDEPLYNELVEIGILVEENVVRIVDEPGISAADLIQRRKNVSFYHKLFCEWYAAHYVAEHINGLETSSLQGFFANMDPFDLQYVYRIACGLNPVAADRIIQYLHSIEGGDKFAILCILEQTGQVDKIKETIRQMCFEGVVISAYDSLLLQRSSIQLLEIAARNEIPIEYVRLSNCLQSVDLSTAAIRTTSGLALTSRIPVKVLSVRLSNRDMTEDEAIDILQFASMCPSLRKLGYLGCVPPRSFSVGPTLSTLKSRNVTVLWRWTKDTPRYMLNLQSGRWEKEDDGSEPTEEVFERALSERAERKTRRTEEYYRIDVKKGRELLRKRAEERQSTPR</sequence>
<comment type="caution">
    <text evidence="3">The sequence shown here is derived from an EMBL/GenBank/DDBJ whole genome shotgun (WGS) entry which is preliminary data.</text>
</comment>
<evidence type="ECO:0000313" key="4">
    <source>
        <dbReference type="Proteomes" id="UP001152320"/>
    </source>
</evidence>
<dbReference type="PROSITE" id="PS50837">
    <property type="entry name" value="NACHT"/>
    <property type="match status" value="1"/>
</dbReference>
<dbReference type="PANTHER" id="PTHR46312">
    <property type="entry name" value="NACHT DOMAIN-CONTAINING PROTEIN"/>
    <property type="match status" value="1"/>
</dbReference>
<evidence type="ECO:0000313" key="3">
    <source>
        <dbReference type="EMBL" id="KAJ8050511.1"/>
    </source>
</evidence>
<keyword evidence="4" id="KW-1185">Reference proteome</keyword>
<feature type="domain" description="NACHT" evidence="2">
    <location>
        <begin position="223"/>
        <end position="348"/>
    </location>
</feature>
<gene>
    <name evidence="3" type="ORF">HOLleu_03742</name>
</gene>